<dbReference type="OrthoDB" id="4037694at2759"/>
<keyword evidence="7 11" id="KW-0496">Mitochondrion</keyword>
<dbReference type="AlphaFoldDB" id="A0A1L9RUT5"/>
<organism evidence="12 13">
    <name type="scientific">Aspergillus wentii DTO 134E9</name>
    <dbReference type="NCBI Taxonomy" id="1073089"/>
    <lineage>
        <taxon>Eukaryota</taxon>
        <taxon>Fungi</taxon>
        <taxon>Dikarya</taxon>
        <taxon>Ascomycota</taxon>
        <taxon>Pezizomycotina</taxon>
        <taxon>Eurotiomycetes</taxon>
        <taxon>Eurotiomycetidae</taxon>
        <taxon>Eurotiales</taxon>
        <taxon>Aspergillaceae</taxon>
        <taxon>Aspergillus</taxon>
        <taxon>Aspergillus subgen. Cremei</taxon>
    </lineage>
</organism>
<comment type="function">
    <text evidence="1 11">Component of the MICOS complex, a large protein complex of the mitochondrial inner membrane that plays crucial roles in the maintenance of crista junctions, inner membrane architecture, and formation of contact sites to the outer membrane.</text>
</comment>
<dbReference type="GO" id="GO:0061617">
    <property type="term" value="C:MICOS complex"/>
    <property type="evidence" value="ECO:0007669"/>
    <property type="project" value="UniProtKB-UniRule"/>
</dbReference>
<protein>
    <recommendedName>
        <fullName evidence="4 11">MICOS complex subunit MIC12</fullName>
    </recommendedName>
    <alternativeName>
        <fullName evidence="10 11">Altered inheritance of mitochondria protein 5, mitochondrial</fullName>
    </alternativeName>
    <alternativeName>
        <fullName evidence="9 11">Found in mitochondrial proteome protein 51</fullName>
    </alternativeName>
</protein>
<comment type="subcellular location">
    <subcellularLocation>
        <location evidence="2">Membrane</location>
    </subcellularLocation>
    <subcellularLocation>
        <location evidence="11">Mitochondrion inner membrane</location>
        <topology evidence="11">Single-pass membrane protein</topology>
    </subcellularLocation>
</comment>
<dbReference type="GeneID" id="63748480"/>
<keyword evidence="13" id="KW-1185">Reference proteome</keyword>
<evidence type="ECO:0000256" key="9">
    <source>
        <dbReference type="ARBA" id="ARBA00032159"/>
    </source>
</evidence>
<evidence type="ECO:0000256" key="10">
    <source>
        <dbReference type="ARBA" id="ARBA00032985"/>
    </source>
</evidence>
<evidence type="ECO:0000256" key="2">
    <source>
        <dbReference type="ARBA" id="ARBA00004370"/>
    </source>
</evidence>
<evidence type="ECO:0000256" key="5">
    <source>
        <dbReference type="ARBA" id="ARBA00022692"/>
    </source>
</evidence>
<keyword evidence="8" id="KW-0472">Membrane</keyword>
<dbReference type="GO" id="GO:0044284">
    <property type="term" value="C:mitochondrial crista junction"/>
    <property type="evidence" value="ECO:0007669"/>
    <property type="project" value="InterPro"/>
</dbReference>
<dbReference type="Proteomes" id="UP000184383">
    <property type="component" value="Unassembled WGS sequence"/>
</dbReference>
<dbReference type="EMBL" id="KV878210">
    <property type="protein sequence ID" value="OJJ38638.1"/>
    <property type="molecule type" value="Genomic_DNA"/>
</dbReference>
<dbReference type="Pfam" id="PF17050">
    <property type="entry name" value="AIM5"/>
    <property type="match status" value="1"/>
</dbReference>
<proteinExistence type="inferred from homology"/>
<keyword evidence="6" id="KW-1133">Transmembrane helix</keyword>
<evidence type="ECO:0000256" key="1">
    <source>
        <dbReference type="ARBA" id="ARBA00002689"/>
    </source>
</evidence>
<sequence length="122" mass="14226">MGFFVGFASGFALTTSALYITIQVHRMNRIEQRKAIHEQVRALNWTASPTGAYDRRLAPKDFKRWDDEITKSSNPTINDIFKDRWNQEVKTLAKKANESRWEDVRDAAAEGWRAARRLVKRE</sequence>
<reference evidence="13" key="1">
    <citation type="journal article" date="2017" name="Genome Biol.">
        <title>Comparative genomics reveals high biological diversity and specific adaptations in the industrially and medically important fungal genus Aspergillus.</title>
        <authorList>
            <person name="de Vries R.P."/>
            <person name="Riley R."/>
            <person name="Wiebenga A."/>
            <person name="Aguilar-Osorio G."/>
            <person name="Amillis S."/>
            <person name="Uchima C.A."/>
            <person name="Anderluh G."/>
            <person name="Asadollahi M."/>
            <person name="Askin M."/>
            <person name="Barry K."/>
            <person name="Battaglia E."/>
            <person name="Bayram O."/>
            <person name="Benocci T."/>
            <person name="Braus-Stromeyer S.A."/>
            <person name="Caldana C."/>
            <person name="Canovas D."/>
            <person name="Cerqueira G.C."/>
            <person name="Chen F."/>
            <person name="Chen W."/>
            <person name="Choi C."/>
            <person name="Clum A."/>
            <person name="Dos Santos R.A."/>
            <person name="Damasio A.R."/>
            <person name="Diallinas G."/>
            <person name="Emri T."/>
            <person name="Fekete E."/>
            <person name="Flipphi M."/>
            <person name="Freyberg S."/>
            <person name="Gallo A."/>
            <person name="Gournas C."/>
            <person name="Habgood R."/>
            <person name="Hainaut M."/>
            <person name="Harispe M.L."/>
            <person name="Henrissat B."/>
            <person name="Hilden K.S."/>
            <person name="Hope R."/>
            <person name="Hossain A."/>
            <person name="Karabika E."/>
            <person name="Karaffa L."/>
            <person name="Karanyi Z."/>
            <person name="Krasevec N."/>
            <person name="Kuo A."/>
            <person name="Kusch H."/>
            <person name="LaButti K."/>
            <person name="Lagendijk E.L."/>
            <person name="Lapidus A."/>
            <person name="Levasseur A."/>
            <person name="Lindquist E."/>
            <person name="Lipzen A."/>
            <person name="Logrieco A.F."/>
            <person name="MacCabe A."/>
            <person name="Maekelae M.R."/>
            <person name="Malavazi I."/>
            <person name="Melin P."/>
            <person name="Meyer V."/>
            <person name="Mielnichuk N."/>
            <person name="Miskei M."/>
            <person name="Molnar A.P."/>
            <person name="Mule G."/>
            <person name="Ngan C.Y."/>
            <person name="Orejas M."/>
            <person name="Orosz E."/>
            <person name="Ouedraogo J.P."/>
            <person name="Overkamp K.M."/>
            <person name="Park H.-S."/>
            <person name="Perrone G."/>
            <person name="Piumi F."/>
            <person name="Punt P.J."/>
            <person name="Ram A.F."/>
            <person name="Ramon A."/>
            <person name="Rauscher S."/>
            <person name="Record E."/>
            <person name="Riano-Pachon D.M."/>
            <person name="Robert V."/>
            <person name="Roehrig J."/>
            <person name="Ruller R."/>
            <person name="Salamov A."/>
            <person name="Salih N.S."/>
            <person name="Samson R.A."/>
            <person name="Sandor E."/>
            <person name="Sanguinetti M."/>
            <person name="Schuetze T."/>
            <person name="Sepcic K."/>
            <person name="Shelest E."/>
            <person name="Sherlock G."/>
            <person name="Sophianopoulou V."/>
            <person name="Squina F.M."/>
            <person name="Sun H."/>
            <person name="Susca A."/>
            <person name="Todd R.B."/>
            <person name="Tsang A."/>
            <person name="Unkles S.E."/>
            <person name="van de Wiele N."/>
            <person name="van Rossen-Uffink D."/>
            <person name="Oliveira J.V."/>
            <person name="Vesth T.C."/>
            <person name="Visser J."/>
            <person name="Yu J.-H."/>
            <person name="Zhou M."/>
            <person name="Andersen M.R."/>
            <person name="Archer D.B."/>
            <person name="Baker S.E."/>
            <person name="Benoit I."/>
            <person name="Brakhage A.A."/>
            <person name="Braus G.H."/>
            <person name="Fischer R."/>
            <person name="Frisvad J.C."/>
            <person name="Goldman G.H."/>
            <person name="Houbraken J."/>
            <person name="Oakley B."/>
            <person name="Pocsi I."/>
            <person name="Scazzocchio C."/>
            <person name="Seiboth B."/>
            <person name="vanKuyk P.A."/>
            <person name="Wortman J."/>
            <person name="Dyer P.S."/>
            <person name="Grigoriev I.V."/>
        </authorList>
    </citation>
    <scope>NUCLEOTIDE SEQUENCE [LARGE SCALE GENOMIC DNA]</scope>
    <source>
        <strain evidence="13">DTO 134E9</strain>
    </source>
</reference>
<evidence type="ECO:0000256" key="8">
    <source>
        <dbReference type="ARBA" id="ARBA00023136"/>
    </source>
</evidence>
<evidence type="ECO:0000256" key="11">
    <source>
        <dbReference type="RuleBase" id="RU363010"/>
    </source>
</evidence>
<evidence type="ECO:0000256" key="6">
    <source>
        <dbReference type="ARBA" id="ARBA00022989"/>
    </source>
</evidence>
<gene>
    <name evidence="12" type="ORF">ASPWEDRAFT_24553</name>
</gene>
<evidence type="ECO:0000313" key="13">
    <source>
        <dbReference type="Proteomes" id="UP000184383"/>
    </source>
</evidence>
<dbReference type="RefSeq" id="XP_040692314.1">
    <property type="nucleotide sequence ID" value="XM_040832632.1"/>
</dbReference>
<keyword evidence="11" id="KW-0999">Mitochondrion inner membrane</keyword>
<evidence type="ECO:0000313" key="12">
    <source>
        <dbReference type="EMBL" id="OJJ38638.1"/>
    </source>
</evidence>
<keyword evidence="5" id="KW-0812">Transmembrane</keyword>
<name>A0A1L9RUT5_ASPWE</name>
<evidence type="ECO:0000256" key="3">
    <source>
        <dbReference type="ARBA" id="ARBA00009188"/>
    </source>
</evidence>
<dbReference type="VEuPathDB" id="FungiDB:ASPWEDRAFT_24553"/>
<dbReference type="GO" id="GO:0042407">
    <property type="term" value="P:cristae formation"/>
    <property type="evidence" value="ECO:0007669"/>
    <property type="project" value="InterPro"/>
</dbReference>
<dbReference type="InterPro" id="IPR031463">
    <property type="entry name" value="Mic12"/>
</dbReference>
<evidence type="ECO:0000256" key="7">
    <source>
        <dbReference type="ARBA" id="ARBA00023128"/>
    </source>
</evidence>
<comment type="similarity">
    <text evidence="3 11">Belongs to the MICOS complex subunit Mic12 family.</text>
</comment>
<accession>A0A1L9RUT5</accession>
<evidence type="ECO:0000256" key="4">
    <source>
        <dbReference type="ARBA" id="ARBA00018170"/>
    </source>
</evidence>
<comment type="subunit">
    <text evidence="11">Component of the mitochondrial contact site and cristae organizing system (MICOS) complex.</text>
</comment>